<dbReference type="Gene3D" id="3.40.50.2000">
    <property type="entry name" value="Glycogen Phosphorylase B"/>
    <property type="match status" value="2"/>
</dbReference>
<evidence type="ECO:0000256" key="2">
    <source>
        <dbReference type="ARBA" id="ARBA00022679"/>
    </source>
</evidence>
<keyword evidence="4" id="KW-1185">Reference proteome</keyword>
<accession>A0A2N3HLM0</accession>
<dbReference type="CDD" id="cd03789">
    <property type="entry name" value="GT9_LPS_heptosyltransferase"/>
    <property type="match status" value="1"/>
</dbReference>
<sequence length="325" mass="36300">MGDVAMTVPVLRALIEQNPQLKITVLTRQFFFPFFRDLPNVSLFSFAINGKHNGVFGLFKLSKELKVLGINAVADLHNVLRSNILKFFFFGKPFVQIDKGRTEKKALISGERFQQLKSTHQRYAEVFIKLGFSLDLSNPSFPKPKKLSSKVSEALGNKTTKWIGIAPFAAYESKMYPLDLMKEIIESLSKDYTIILFGGGTKETSILNHFEYEFESVMNISGKFTLDEELDVISNLSIMLSMDSGNGHLAAMLGVKVVTIWGVTHPFAGFAPFNQPEDYALTADRNQYPKIPTSVYGNKYPQGYENAAGSISPKTIIEKIESIVG</sequence>
<dbReference type="PANTHER" id="PTHR30160">
    <property type="entry name" value="TETRAACYLDISACCHARIDE 4'-KINASE-RELATED"/>
    <property type="match status" value="1"/>
</dbReference>
<reference evidence="3 4" key="1">
    <citation type="submission" date="2017-12" db="EMBL/GenBank/DDBJ databases">
        <title>Confluentibacter flavum sp. nov., isolated from the saline lake.</title>
        <authorList>
            <person name="Yu L."/>
        </authorList>
    </citation>
    <scope>NUCLEOTIDE SEQUENCE [LARGE SCALE GENOMIC DNA]</scope>
    <source>
        <strain evidence="3 4">3B</strain>
    </source>
</reference>
<dbReference type="OrthoDB" id="9768048at2"/>
<evidence type="ECO:0000313" key="4">
    <source>
        <dbReference type="Proteomes" id="UP000233435"/>
    </source>
</evidence>
<organism evidence="3 4">
    <name type="scientific">Confluentibacter flavum</name>
    <dbReference type="NCBI Taxonomy" id="1909700"/>
    <lineage>
        <taxon>Bacteria</taxon>
        <taxon>Pseudomonadati</taxon>
        <taxon>Bacteroidota</taxon>
        <taxon>Flavobacteriia</taxon>
        <taxon>Flavobacteriales</taxon>
        <taxon>Flavobacteriaceae</taxon>
        <taxon>Confluentibacter</taxon>
    </lineage>
</organism>
<name>A0A2N3HLM0_9FLAO</name>
<dbReference type="SUPFAM" id="SSF53756">
    <property type="entry name" value="UDP-Glycosyltransferase/glycogen phosphorylase"/>
    <property type="match status" value="1"/>
</dbReference>
<keyword evidence="1" id="KW-0328">Glycosyltransferase</keyword>
<keyword evidence="2 3" id="KW-0808">Transferase</keyword>
<dbReference type="AlphaFoldDB" id="A0A2N3HLM0"/>
<comment type="caution">
    <text evidence="3">The sequence shown here is derived from an EMBL/GenBank/DDBJ whole genome shotgun (WGS) entry which is preliminary data.</text>
</comment>
<dbReference type="GO" id="GO:0008713">
    <property type="term" value="F:ADP-heptose-lipopolysaccharide heptosyltransferase activity"/>
    <property type="evidence" value="ECO:0007669"/>
    <property type="project" value="TreeGrafter"/>
</dbReference>
<evidence type="ECO:0000256" key="1">
    <source>
        <dbReference type="ARBA" id="ARBA00022676"/>
    </source>
</evidence>
<dbReference type="Proteomes" id="UP000233435">
    <property type="component" value="Unassembled WGS sequence"/>
</dbReference>
<dbReference type="EMBL" id="PJEO01000017">
    <property type="protein sequence ID" value="PKQ45738.1"/>
    <property type="molecule type" value="Genomic_DNA"/>
</dbReference>
<dbReference type="InterPro" id="IPR002201">
    <property type="entry name" value="Glyco_trans_9"/>
</dbReference>
<dbReference type="InterPro" id="IPR051199">
    <property type="entry name" value="LPS_LOS_Heptosyltrfase"/>
</dbReference>
<gene>
    <name evidence="3" type="ORF">CSW08_06635</name>
</gene>
<dbReference type="Pfam" id="PF01075">
    <property type="entry name" value="Glyco_transf_9"/>
    <property type="match status" value="1"/>
</dbReference>
<dbReference type="PANTHER" id="PTHR30160:SF22">
    <property type="entry name" value="LIPOPOLYSACCHARIDE CORE BIOSYNTHESIS PROTEIN"/>
    <property type="match status" value="1"/>
</dbReference>
<dbReference type="GO" id="GO:0005829">
    <property type="term" value="C:cytosol"/>
    <property type="evidence" value="ECO:0007669"/>
    <property type="project" value="TreeGrafter"/>
</dbReference>
<protein>
    <submittedName>
        <fullName evidence="3">ADP-heptose--LPS heptosyltransferase RfaF</fullName>
    </submittedName>
</protein>
<evidence type="ECO:0000313" key="3">
    <source>
        <dbReference type="EMBL" id="PKQ45738.1"/>
    </source>
</evidence>
<proteinExistence type="predicted"/>
<dbReference type="GO" id="GO:0009244">
    <property type="term" value="P:lipopolysaccharide core region biosynthetic process"/>
    <property type="evidence" value="ECO:0007669"/>
    <property type="project" value="TreeGrafter"/>
</dbReference>